<comment type="caution">
    <text evidence="3">The sequence shown here is derived from an EMBL/GenBank/DDBJ whole genome shotgun (WGS) entry which is preliminary data.</text>
</comment>
<dbReference type="PANTHER" id="PTHR39461:SF1">
    <property type="entry name" value="LEA DOMAIN PROTEIN (AFU_ORTHOLOGUE AFUA_8G04920)"/>
    <property type="match status" value="1"/>
</dbReference>
<dbReference type="InterPro" id="IPR054256">
    <property type="entry name" value="DUF6987"/>
</dbReference>
<evidence type="ECO:0000313" key="4">
    <source>
        <dbReference type="Proteomes" id="UP000253664"/>
    </source>
</evidence>
<feature type="region of interest" description="Disordered" evidence="1">
    <location>
        <begin position="752"/>
        <end position="796"/>
    </location>
</feature>
<dbReference type="AlphaFoldDB" id="A0A367LJU4"/>
<dbReference type="PANTHER" id="PTHR39461">
    <property type="entry name" value="LEA DOMAIN PROTEIN (AFU_ORTHOLOGUE AFUA_8G04920)"/>
    <property type="match status" value="1"/>
</dbReference>
<evidence type="ECO:0000313" key="3">
    <source>
        <dbReference type="EMBL" id="RCI14647.1"/>
    </source>
</evidence>
<dbReference type="Proteomes" id="UP000253664">
    <property type="component" value="Unassembled WGS sequence"/>
</dbReference>
<feature type="compositionally biased region" description="Polar residues" evidence="1">
    <location>
        <begin position="19"/>
        <end position="28"/>
    </location>
</feature>
<proteinExistence type="predicted"/>
<feature type="compositionally biased region" description="Basic and acidic residues" evidence="1">
    <location>
        <begin position="483"/>
        <end position="510"/>
    </location>
</feature>
<feature type="compositionally biased region" description="Basic and acidic residues" evidence="1">
    <location>
        <begin position="1019"/>
        <end position="1030"/>
    </location>
</feature>
<dbReference type="Pfam" id="PF12396">
    <property type="entry name" value="DUF3659"/>
    <property type="match status" value="7"/>
</dbReference>
<protein>
    <recommendedName>
        <fullName evidence="2">DUF6987 domain-containing protein</fullName>
    </recommendedName>
</protein>
<feature type="compositionally biased region" description="Acidic residues" evidence="1">
    <location>
        <begin position="997"/>
        <end position="1018"/>
    </location>
</feature>
<accession>A0A367LJU4</accession>
<feature type="compositionally biased region" description="Basic and acidic residues" evidence="1">
    <location>
        <begin position="752"/>
        <end position="771"/>
    </location>
</feature>
<name>A0A367LJU4_9HYPO</name>
<feature type="compositionally biased region" description="Acidic residues" evidence="1">
    <location>
        <begin position="780"/>
        <end position="791"/>
    </location>
</feature>
<feature type="region of interest" description="Disordered" evidence="1">
    <location>
        <begin position="1"/>
        <end position="34"/>
    </location>
</feature>
<feature type="compositionally biased region" description="Basic and acidic residues" evidence="1">
    <location>
        <begin position="152"/>
        <end position="166"/>
    </location>
</feature>
<feature type="compositionally biased region" description="Basic and acidic residues" evidence="1">
    <location>
        <begin position="254"/>
        <end position="268"/>
    </location>
</feature>
<organism evidence="3 4">
    <name type="scientific">Ophiocordyceps polyrhachis-furcata BCC 54312</name>
    <dbReference type="NCBI Taxonomy" id="1330021"/>
    <lineage>
        <taxon>Eukaryota</taxon>
        <taxon>Fungi</taxon>
        <taxon>Dikarya</taxon>
        <taxon>Ascomycota</taxon>
        <taxon>Pezizomycotina</taxon>
        <taxon>Sordariomycetes</taxon>
        <taxon>Hypocreomycetidae</taxon>
        <taxon>Hypocreales</taxon>
        <taxon>Ophiocordycipitaceae</taxon>
        <taxon>Ophiocordyceps</taxon>
    </lineage>
</organism>
<feature type="compositionally biased region" description="Basic and acidic residues" evidence="1">
    <location>
        <begin position="529"/>
        <end position="541"/>
    </location>
</feature>
<feature type="compositionally biased region" description="Basic and acidic residues" evidence="1">
    <location>
        <begin position="596"/>
        <end position="610"/>
    </location>
</feature>
<evidence type="ECO:0000256" key="1">
    <source>
        <dbReference type="SAM" id="MobiDB-lite"/>
    </source>
</evidence>
<dbReference type="EMBL" id="LKCN02000003">
    <property type="protein sequence ID" value="RCI14647.1"/>
    <property type="molecule type" value="Genomic_DNA"/>
</dbReference>
<feature type="region of interest" description="Disordered" evidence="1">
    <location>
        <begin position="131"/>
        <end position="549"/>
    </location>
</feature>
<feature type="region of interest" description="Disordered" evidence="1">
    <location>
        <begin position="596"/>
        <end position="652"/>
    </location>
</feature>
<gene>
    <name evidence="3" type="ORF">L249_6814</name>
</gene>
<evidence type="ECO:0000259" key="2">
    <source>
        <dbReference type="Pfam" id="PF22485"/>
    </source>
</evidence>
<dbReference type="Pfam" id="PF22485">
    <property type="entry name" value="DUF6987"/>
    <property type="match status" value="1"/>
</dbReference>
<feature type="compositionally biased region" description="Basic and acidic residues" evidence="1">
    <location>
        <begin position="626"/>
        <end position="640"/>
    </location>
</feature>
<dbReference type="OrthoDB" id="3937590at2759"/>
<feature type="compositionally biased region" description="Polar residues" evidence="1">
    <location>
        <begin position="171"/>
        <end position="190"/>
    </location>
</feature>
<reference evidence="3 4" key="1">
    <citation type="journal article" date="2015" name="BMC Genomics">
        <title>Insights from the genome of Ophiocordyceps polyrhachis-furcata to pathogenicity and host specificity in insect fungi.</title>
        <authorList>
            <person name="Wichadakul D."/>
            <person name="Kobmoo N."/>
            <person name="Ingsriswang S."/>
            <person name="Tangphatsornruang S."/>
            <person name="Chantasingh D."/>
            <person name="Luangsa-ard J.J."/>
            <person name="Eurwilaichitr L."/>
        </authorList>
    </citation>
    <scope>NUCLEOTIDE SEQUENCE [LARGE SCALE GENOMIC DNA]</scope>
    <source>
        <strain evidence="3 4">BCC 54312</strain>
    </source>
</reference>
<feature type="compositionally biased region" description="Acidic residues" evidence="1">
    <location>
        <begin position="614"/>
        <end position="624"/>
    </location>
</feature>
<dbReference type="STRING" id="1330021.A0A367LJU4"/>
<feature type="domain" description="DUF6987" evidence="2">
    <location>
        <begin position="1021"/>
        <end position="1218"/>
    </location>
</feature>
<feature type="compositionally biased region" description="Basic and acidic residues" evidence="1">
    <location>
        <begin position="333"/>
        <end position="342"/>
    </location>
</feature>
<sequence length="1230" mass="129474">MPVKNPFSVPGSWGKDTGEATSTTNNSEAIPRNAAGIVGKSGDILDQSGKSIGNVSDAKDAEALAGSAVTTTGDIINASGDIVGKASLESEYTTRPDSKSGGWNVLGKTKGVIQTVDSIRGPVNKSFELAGNLSNLQGKSGDKASGVEGGEDDHHSAASKGERKDAVGNSAVKSSAEGQGEKASSISKTDSVADADHHQQQQQQPAIRLQDNDDGSAATDRGTAKHETSAASTVGKHEEKQADEPLAVQDPVPIDEKSETGVKSEPLKPADSVSEHGSGTVEKDPSSAVAPASEQVKSEARRTDVAPPEAGHLKGSSDLPAEQQSSELAAELQSRKGTEKATSEQAEGKASTTGLAADQTKEAAPSELGSAKMTTKSMLSKATGEADEATAAKAAKGEATSEQAEGKASSSSTTTTTGLAADQTKEVAPSELGSAKITTKSMLSKATGEADETAAAKGEAPSDLGSQRAADKAPSTLGSVKASSEKVPSELGPEKAHSEAEEAQGEEVKVEPSSGDATGQGGEEGEAMTTKDDKEEAVMMKDDEEEEKKEAATIKYGLLRGTKVNKSGKLVDSDGDVIGKLVEGDVKKLVGKMADEEGYIKDQEGNKLGRGEPLADDELPEGLVDELSKKKEEEEKKKKEEEEEEEPTLDYSVLKGTKVNKAGNLVDGDGDIVGRLVEGEAKQLIGRRADEEGYIWNDSGKKVGRGEPIADAERDAAKSFAPFENFPDAVVEADGRVTSEGRQVGTVVEGDPKRLKGSKVDEDGDILDRRGNVVGKAEAWDEPEPPPEEEPERPADRSALAGKRVNKAGNVVDSAGVIYGRVVEGDVASLVGRMCNRDGNVMSESGEVIGRAELVPEHEREGRRDGPFADLVGCTVTKDGKVVTSAGDVVVGRLTSGDGKTLYGRRVDQDGDVVDRNGNVLGKAERWEEPVVEKKRDALAGRRVNRDGNVVDEDGNIIGRLISGDVAICSGKEVDDDGDVINSKGMTIGHVSRLEDIPPEPEVEEPEPEVEEEEESAEEKEKREQAEKDRKLAGQLSAAIEQSLDRIRPVCKMILDKIERAERTPKEELDEEQLVREVKPLIEEGHRILTETNGVIRGLDPDGRIQRNAKAKAGTREATPEEHHLAEVLKELTGTISETIDKARRMIDGMPHAKKELNPLWGLLSEPLFQILAAVGLLLNGVLGLVGRLLSGLGLGGLIDNLLGGLGLNKILGSLGLGGALDALTGKKKK</sequence>
<keyword evidence="4" id="KW-1185">Reference proteome</keyword>
<feature type="compositionally biased region" description="Low complexity" evidence="1">
    <location>
        <begin position="389"/>
        <end position="400"/>
    </location>
</feature>
<dbReference type="InterPro" id="IPR022124">
    <property type="entry name" value="DUF3659"/>
</dbReference>
<feature type="region of interest" description="Disordered" evidence="1">
    <location>
        <begin position="980"/>
        <end position="1030"/>
    </location>
</feature>